<dbReference type="InterPro" id="IPR006311">
    <property type="entry name" value="TAT_signal"/>
</dbReference>
<proteinExistence type="predicted"/>
<accession>A0A9Q3WJV8</accession>
<protein>
    <submittedName>
        <fullName evidence="2">YHS domain protein</fullName>
    </submittedName>
</protein>
<sequence length="152" mass="16557">MTMLNRRTLLTGLAGVLTAAALPLWAETPVFFAEDGAAIRGYDTVAYFTEGTPVPGAPTIAVMWKGALWHFASHENRAAFEANPRAFAPQFGGYCAYAVARGYTTDTDPTAWQIVDGELFLIHSPEVARLWAEDIAGNIDGARRNWPAVLDR</sequence>
<gene>
    <name evidence="2" type="ORF">KBY27_07785</name>
</gene>
<dbReference type="PROSITE" id="PS51318">
    <property type="entry name" value="TAT"/>
    <property type="match status" value="1"/>
</dbReference>
<dbReference type="EMBL" id="JAGQAF010000004">
    <property type="protein sequence ID" value="MCE8537356.1"/>
    <property type="molecule type" value="Genomic_DNA"/>
</dbReference>
<feature type="signal peptide" evidence="1">
    <location>
        <begin position="1"/>
        <end position="26"/>
    </location>
</feature>
<dbReference type="Proteomes" id="UP000813672">
    <property type="component" value="Unassembled WGS sequence"/>
</dbReference>
<name>A0A9Q3WJV8_9RHOB</name>
<dbReference type="NCBIfam" id="NF041384">
    <property type="entry name" value="YHS_seleno_dom"/>
    <property type="match status" value="1"/>
</dbReference>
<keyword evidence="1" id="KW-0732">Signal</keyword>
<evidence type="ECO:0000313" key="2">
    <source>
        <dbReference type="EMBL" id="MCE8537356.1"/>
    </source>
</evidence>
<comment type="caution">
    <text evidence="2">The sequence shown here is derived from an EMBL/GenBank/DDBJ whole genome shotgun (WGS) entry which is preliminary data.</text>
</comment>
<dbReference type="AlphaFoldDB" id="A0A9Q3WJV8"/>
<organism evidence="2 3">
    <name type="scientific">Ruegeria pomeroyi</name>
    <dbReference type="NCBI Taxonomy" id="89184"/>
    <lineage>
        <taxon>Bacteria</taxon>
        <taxon>Pseudomonadati</taxon>
        <taxon>Pseudomonadota</taxon>
        <taxon>Alphaproteobacteria</taxon>
        <taxon>Rhodobacterales</taxon>
        <taxon>Roseobacteraceae</taxon>
        <taxon>Ruegeria</taxon>
    </lineage>
</organism>
<reference evidence="2" key="1">
    <citation type="journal article" date="2021" name="Environ. Microbiol.">
        <title>Cryptic niche differentiation of novel sediment ecotypes of Rugeria pomeroyi correlates with nitrate respiration.</title>
        <authorList>
            <person name="Lin X."/>
            <person name="McNichol J."/>
            <person name="Chu X."/>
            <person name="Qian Y."/>
            <person name="Luo H."/>
        </authorList>
    </citation>
    <scope>NUCLEOTIDE SEQUENCE</scope>
    <source>
        <strain evidence="2">SZCCDBB064</strain>
    </source>
</reference>
<feature type="chain" id="PRO_5040247864" evidence="1">
    <location>
        <begin position="27"/>
        <end position="152"/>
    </location>
</feature>
<evidence type="ECO:0000313" key="3">
    <source>
        <dbReference type="Proteomes" id="UP000813672"/>
    </source>
</evidence>
<evidence type="ECO:0000256" key="1">
    <source>
        <dbReference type="SAM" id="SignalP"/>
    </source>
</evidence>